<evidence type="ECO:0000256" key="4">
    <source>
        <dbReference type="ARBA" id="ARBA00023002"/>
    </source>
</evidence>
<evidence type="ECO:0000259" key="6">
    <source>
        <dbReference type="Pfam" id="PF01494"/>
    </source>
</evidence>
<evidence type="ECO:0000256" key="2">
    <source>
        <dbReference type="ARBA" id="ARBA00022630"/>
    </source>
</evidence>
<comment type="similarity">
    <text evidence="1">Belongs to the paxM FAD-dependent monooxygenase family.</text>
</comment>
<dbReference type="EMBL" id="JARJCW010000002">
    <property type="protein sequence ID" value="KAJ7228325.1"/>
    <property type="molecule type" value="Genomic_DNA"/>
</dbReference>
<evidence type="ECO:0000256" key="1">
    <source>
        <dbReference type="ARBA" id="ARBA00007992"/>
    </source>
</evidence>
<dbReference type="AlphaFoldDB" id="A0AAD6YSE9"/>
<proteinExistence type="inferred from homology"/>
<evidence type="ECO:0000256" key="3">
    <source>
        <dbReference type="ARBA" id="ARBA00022827"/>
    </source>
</evidence>
<dbReference type="Pfam" id="PF01494">
    <property type="entry name" value="FAD_binding_3"/>
    <property type="match status" value="1"/>
</dbReference>
<dbReference type="PANTHER" id="PTHR13789">
    <property type="entry name" value="MONOOXYGENASE"/>
    <property type="match status" value="1"/>
</dbReference>
<keyword evidence="8" id="KW-1185">Reference proteome</keyword>
<organism evidence="7 8">
    <name type="scientific">Mycena pura</name>
    <dbReference type="NCBI Taxonomy" id="153505"/>
    <lineage>
        <taxon>Eukaryota</taxon>
        <taxon>Fungi</taxon>
        <taxon>Dikarya</taxon>
        <taxon>Basidiomycota</taxon>
        <taxon>Agaricomycotina</taxon>
        <taxon>Agaricomycetes</taxon>
        <taxon>Agaricomycetidae</taxon>
        <taxon>Agaricales</taxon>
        <taxon>Marasmiineae</taxon>
        <taxon>Mycenaceae</taxon>
        <taxon>Mycena</taxon>
    </lineage>
</organism>
<protein>
    <recommendedName>
        <fullName evidence="6">FAD-binding domain-containing protein</fullName>
    </recommendedName>
</protein>
<gene>
    <name evidence="7" type="ORF">GGX14DRAFT_538632</name>
</gene>
<reference evidence="7" key="1">
    <citation type="submission" date="2023-03" db="EMBL/GenBank/DDBJ databases">
        <title>Massive genome expansion in bonnet fungi (Mycena s.s.) driven by repeated elements and novel gene families across ecological guilds.</title>
        <authorList>
            <consortium name="Lawrence Berkeley National Laboratory"/>
            <person name="Harder C.B."/>
            <person name="Miyauchi S."/>
            <person name="Viragh M."/>
            <person name="Kuo A."/>
            <person name="Thoen E."/>
            <person name="Andreopoulos B."/>
            <person name="Lu D."/>
            <person name="Skrede I."/>
            <person name="Drula E."/>
            <person name="Henrissat B."/>
            <person name="Morin E."/>
            <person name="Kohler A."/>
            <person name="Barry K."/>
            <person name="LaButti K."/>
            <person name="Morin E."/>
            <person name="Salamov A."/>
            <person name="Lipzen A."/>
            <person name="Mereny Z."/>
            <person name="Hegedus B."/>
            <person name="Baldrian P."/>
            <person name="Stursova M."/>
            <person name="Weitz H."/>
            <person name="Taylor A."/>
            <person name="Grigoriev I.V."/>
            <person name="Nagy L.G."/>
            <person name="Martin F."/>
            <person name="Kauserud H."/>
        </authorList>
    </citation>
    <scope>NUCLEOTIDE SEQUENCE</scope>
    <source>
        <strain evidence="7">9144</strain>
    </source>
</reference>
<dbReference type="PANTHER" id="PTHR13789:SF306">
    <property type="entry name" value="HYDROXYLASE, PUTATIVE-RELATED"/>
    <property type="match status" value="1"/>
</dbReference>
<sequence>MPPQKLKQAALALKFVVIGGSLAGLACGYALRTSGHEVVIIEQNASITKTDGSIRCPPNMTRILCRWPGMTEFFSKYATKLSGLSFRNGATSEPVGFMKFYRQIMSDLGAEFLVLQHNDLRRQLTSLCLAAGVDIKTGTAMNIKNVKEYQVHVTLENGSAVQGNIVIGADGHNSFVRSFVMPDNVEPENVATGVNISISMNRMLEHEEMRSLCEENQFTLWMGAGSSITGVLDTTRETFNLSLCTPTLLNIPTNNDWYQNHKVSDLPFDLSGYDPRLKRLIQLGHSCRPTIQQIFNLEDTVSLSGTIVLVGDAAHSASIHGSHNSSMAFTLKLKHRQIEDAVTLGALFANLSNREQIPVFLETFEELRQPRTLSTQRSEFQGLQVISLPSGEHQEGRDAMLRLTNDCEFEDFDVNAGDSDVPLVVQIWEEYLVLFNHDAVEVVENWWSKWGFML</sequence>
<keyword evidence="3" id="KW-0274">FAD</keyword>
<dbReference type="SUPFAM" id="SSF51905">
    <property type="entry name" value="FAD/NAD(P)-binding domain"/>
    <property type="match status" value="1"/>
</dbReference>
<dbReference type="InterPro" id="IPR050493">
    <property type="entry name" value="FAD-dep_Monooxygenase_BioMet"/>
</dbReference>
<keyword evidence="5" id="KW-0503">Monooxygenase</keyword>
<dbReference type="InterPro" id="IPR002938">
    <property type="entry name" value="FAD-bd"/>
</dbReference>
<dbReference type="PROSITE" id="PS51257">
    <property type="entry name" value="PROKAR_LIPOPROTEIN"/>
    <property type="match status" value="1"/>
</dbReference>
<dbReference type="Proteomes" id="UP001219525">
    <property type="component" value="Unassembled WGS sequence"/>
</dbReference>
<feature type="domain" description="FAD-binding" evidence="6">
    <location>
        <begin position="16"/>
        <end position="192"/>
    </location>
</feature>
<dbReference type="GO" id="GO:0071949">
    <property type="term" value="F:FAD binding"/>
    <property type="evidence" value="ECO:0007669"/>
    <property type="project" value="InterPro"/>
</dbReference>
<dbReference type="Gene3D" id="3.50.50.60">
    <property type="entry name" value="FAD/NAD(P)-binding domain"/>
    <property type="match status" value="1"/>
</dbReference>
<dbReference type="InterPro" id="IPR036188">
    <property type="entry name" value="FAD/NAD-bd_sf"/>
</dbReference>
<evidence type="ECO:0000313" key="8">
    <source>
        <dbReference type="Proteomes" id="UP001219525"/>
    </source>
</evidence>
<keyword evidence="2" id="KW-0285">Flavoprotein</keyword>
<name>A0AAD6YSE9_9AGAR</name>
<evidence type="ECO:0000256" key="5">
    <source>
        <dbReference type="ARBA" id="ARBA00023033"/>
    </source>
</evidence>
<dbReference type="PRINTS" id="PR00420">
    <property type="entry name" value="RNGMNOXGNASE"/>
</dbReference>
<keyword evidence="4" id="KW-0560">Oxidoreductase</keyword>
<dbReference type="GO" id="GO:0004497">
    <property type="term" value="F:monooxygenase activity"/>
    <property type="evidence" value="ECO:0007669"/>
    <property type="project" value="UniProtKB-KW"/>
</dbReference>
<evidence type="ECO:0000313" key="7">
    <source>
        <dbReference type="EMBL" id="KAJ7228325.1"/>
    </source>
</evidence>
<accession>A0AAD6YSE9</accession>
<comment type="caution">
    <text evidence="7">The sequence shown here is derived from an EMBL/GenBank/DDBJ whole genome shotgun (WGS) entry which is preliminary data.</text>
</comment>